<dbReference type="EMBL" id="JABASA010000020">
    <property type="protein sequence ID" value="NMD49731.1"/>
    <property type="molecule type" value="Genomic_DNA"/>
</dbReference>
<reference evidence="1 2" key="1">
    <citation type="submission" date="2020-04" db="EMBL/GenBank/DDBJ databases">
        <title>MicrobeNet Type strains.</title>
        <authorList>
            <person name="Nicholson A.C."/>
        </authorList>
    </citation>
    <scope>NUCLEOTIDE SEQUENCE [LARGE SCALE GENOMIC DNA]</scope>
    <source>
        <strain evidence="1 2">DSM 22768</strain>
    </source>
</reference>
<evidence type="ECO:0000313" key="2">
    <source>
        <dbReference type="Proteomes" id="UP000532121"/>
    </source>
</evidence>
<protein>
    <submittedName>
        <fullName evidence="1">Uncharacterized protein</fullName>
    </submittedName>
</protein>
<name>A0A7X9LEE0_STRRT</name>
<dbReference type="RefSeq" id="WP_193523885.1">
    <property type="nucleotide sequence ID" value="NZ_JABASA010000020.1"/>
</dbReference>
<gene>
    <name evidence="1" type="ORF">HHO37_08675</name>
</gene>
<proteinExistence type="predicted"/>
<dbReference type="Proteomes" id="UP000532121">
    <property type="component" value="Unassembled WGS sequence"/>
</dbReference>
<sequence>MSLFSWFKKKQALQNFEPGLSLTSHKVDILNPNLKEVKEAVLAADEPEGFVTLSWTSISGDNSFIQALCFDSFYHVEYRTNDLKKGYVYRQTNVSTEETLQLFQSFFENQTLTLDDTWFQVKVY</sequence>
<dbReference type="AlphaFoldDB" id="A0A7X9LEE0"/>
<organism evidence="1 2">
    <name type="scientific">Streptococcus ratti</name>
    <dbReference type="NCBI Taxonomy" id="1341"/>
    <lineage>
        <taxon>Bacteria</taxon>
        <taxon>Bacillati</taxon>
        <taxon>Bacillota</taxon>
        <taxon>Bacilli</taxon>
        <taxon>Lactobacillales</taxon>
        <taxon>Streptococcaceae</taxon>
        <taxon>Streptococcus</taxon>
    </lineage>
</organism>
<evidence type="ECO:0000313" key="1">
    <source>
        <dbReference type="EMBL" id="NMD49731.1"/>
    </source>
</evidence>
<accession>A0A7X9LEE0</accession>
<comment type="caution">
    <text evidence="1">The sequence shown here is derived from an EMBL/GenBank/DDBJ whole genome shotgun (WGS) entry which is preliminary data.</text>
</comment>